<proteinExistence type="predicted"/>
<dbReference type="Proteomes" id="UP001229651">
    <property type="component" value="Unassembled WGS sequence"/>
</dbReference>
<evidence type="ECO:0000313" key="2">
    <source>
        <dbReference type="EMBL" id="MDQ0382984.1"/>
    </source>
</evidence>
<dbReference type="EMBL" id="JAUSUT010000001">
    <property type="protein sequence ID" value="MDQ0382984.1"/>
    <property type="molecule type" value="Genomic_DNA"/>
</dbReference>
<feature type="transmembrane region" description="Helical" evidence="1">
    <location>
        <begin position="14"/>
        <end position="35"/>
    </location>
</feature>
<accession>A0ABU0F5X0</accession>
<evidence type="ECO:0000256" key="1">
    <source>
        <dbReference type="SAM" id="Phobius"/>
    </source>
</evidence>
<dbReference type="RefSeq" id="WP_306998631.1">
    <property type="nucleotide sequence ID" value="NZ_JAUSUT010000001.1"/>
</dbReference>
<keyword evidence="1" id="KW-0812">Transmembrane</keyword>
<sequence>MLDLLWRLLPGSPVLKLAILAAAVVAVGIALWYLAFPHLDEWLHGDTATL</sequence>
<name>A0ABU0F5X0_9PSEU</name>
<keyword evidence="1" id="KW-1133">Transmembrane helix</keyword>
<gene>
    <name evidence="2" type="ORF">FB470_006978</name>
</gene>
<keyword evidence="3" id="KW-1185">Reference proteome</keyword>
<protein>
    <submittedName>
        <fullName evidence="2">Uncharacterized protein</fullName>
    </submittedName>
</protein>
<evidence type="ECO:0000313" key="3">
    <source>
        <dbReference type="Proteomes" id="UP001229651"/>
    </source>
</evidence>
<organism evidence="2 3">
    <name type="scientific">Amycolatopsis thermophila</name>
    <dbReference type="NCBI Taxonomy" id="206084"/>
    <lineage>
        <taxon>Bacteria</taxon>
        <taxon>Bacillati</taxon>
        <taxon>Actinomycetota</taxon>
        <taxon>Actinomycetes</taxon>
        <taxon>Pseudonocardiales</taxon>
        <taxon>Pseudonocardiaceae</taxon>
        <taxon>Amycolatopsis</taxon>
    </lineage>
</organism>
<reference evidence="2 3" key="1">
    <citation type="submission" date="2023-07" db="EMBL/GenBank/DDBJ databases">
        <title>Sequencing the genomes of 1000 actinobacteria strains.</title>
        <authorList>
            <person name="Klenk H.-P."/>
        </authorList>
    </citation>
    <scope>NUCLEOTIDE SEQUENCE [LARGE SCALE GENOMIC DNA]</scope>
    <source>
        <strain evidence="2 3">DSM 45805</strain>
    </source>
</reference>
<comment type="caution">
    <text evidence="2">The sequence shown here is derived from an EMBL/GenBank/DDBJ whole genome shotgun (WGS) entry which is preliminary data.</text>
</comment>
<keyword evidence="1" id="KW-0472">Membrane</keyword>